<organism evidence="2 3">
    <name type="scientific">Macrostomum lignano</name>
    <dbReference type="NCBI Taxonomy" id="282301"/>
    <lineage>
        <taxon>Eukaryota</taxon>
        <taxon>Metazoa</taxon>
        <taxon>Spiralia</taxon>
        <taxon>Lophotrochozoa</taxon>
        <taxon>Platyhelminthes</taxon>
        <taxon>Rhabditophora</taxon>
        <taxon>Macrostomorpha</taxon>
        <taxon>Macrostomida</taxon>
        <taxon>Macrostomidae</taxon>
        <taxon>Macrostomum</taxon>
    </lineage>
</organism>
<dbReference type="WBParaSite" id="maker-unitig_38919-snap-gene-0.2-mRNA-1">
    <property type="protein sequence ID" value="maker-unitig_38919-snap-gene-0.2-mRNA-1"/>
    <property type="gene ID" value="maker-unitig_38919-snap-gene-0.2"/>
</dbReference>
<evidence type="ECO:0000313" key="3">
    <source>
        <dbReference type="WBParaSite" id="maker-unitig_38919-snap-gene-0.2-mRNA-1"/>
    </source>
</evidence>
<dbReference type="AntiFam" id="ANF00072">
    <property type="entry name" value="Shadow ORF (opposite TypA)"/>
</dbReference>
<feature type="compositionally biased region" description="Basic and acidic residues" evidence="1">
    <location>
        <begin position="344"/>
        <end position="357"/>
    </location>
</feature>
<dbReference type="Proteomes" id="UP000095280">
    <property type="component" value="Unplaced"/>
</dbReference>
<dbReference type="AlphaFoldDB" id="A0A1I8FKS8"/>
<keyword evidence="2" id="KW-1185">Reference proteome</keyword>
<reference evidence="3" key="1">
    <citation type="submission" date="2016-11" db="UniProtKB">
        <authorList>
            <consortium name="WormBaseParasite"/>
        </authorList>
    </citation>
    <scope>IDENTIFICATION</scope>
</reference>
<evidence type="ECO:0000256" key="1">
    <source>
        <dbReference type="SAM" id="MobiDB-lite"/>
    </source>
</evidence>
<evidence type="ECO:0000313" key="2">
    <source>
        <dbReference type="Proteomes" id="UP000095280"/>
    </source>
</evidence>
<dbReference type="GO" id="GO:0016409">
    <property type="term" value="F:palmitoyltransferase activity"/>
    <property type="evidence" value="ECO:0007669"/>
    <property type="project" value="TreeGrafter"/>
</dbReference>
<dbReference type="InterPro" id="IPR051085">
    <property type="entry name" value="MB_O-acyltransferase"/>
</dbReference>
<sequence>TRRTWALHCTPVASCSHLEYLQYYGWPALFASLEGVQLPHWPACICGVVSYREMWRLFDRAACSLSSATTRVHPAGGSRLGLGRQLLATAASFGFICVYHGNYDSVQVWILLNLGLSPMAQPGVSPPSGGGFRGGKSHSAFDGDFLFILRHPNWVAGDEGDAVAAADGTRGGLAALASRPPRSGKAGISRKLRVFQHVHQVDDDLALSGRRGLQQGMRSESIGLERAGRGFECIAAACDERFGAQPAQLTSRLGPSNSPAELSYTASRYLALGVMTDRPTQRTLKVLGHSESGGITDGLSDVKQCCQSAAALGRGIEGAVRMTRQRCTPPRRRCEKTSMCMQAEEAKPPARAPKPDYEPQLSESMGCGSGLNTPTSLTVLNAEQTLELFFHLIRFGIGQVDLVNHRYDRQLGREGQEIVGDGLRLNTIVGVNQQHDAVRSGHRTVHFVAEIHVTRRVHQVEQVGGPSAGGLVEQGDRLCLDGDAAVALSIFSRSSTCWFWGPAWMAPGGR</sequence>
<proteinExistence type="predicted"/>
<name>A0A1I8FKS8_9PLAT</name>
<dbReference type="GO" id="GO:0005783">
    <property type="term" value="C:endoplasmic reticulum"/>
    <property type="evidence" value="ECO:0007669"/>
    <property type="project" value="TreeGrafter"/>
</dbReference>
<accession>A0A1I8FKS8</accession>
<protein>
    <submittedName>
        <fullName evidence="3">SRR1 domain-containing protein</fullName>
    </submittedName>
</protein>
<feature type="region of interest" description="Disordered" evidence="1">
    <location>
        <begin position="338"/>
        <end position="364"/>
    </location>
</feature>
<dbReference type="PANTHER" id="PTHR13285">
    <property type="entry name" value="ACYLTRANSFERASE"/>
    <property type="match status" value="1"/>
</dbReference>
<dbReference type="PANTHER" id="PTHR13285:SF18">
    <property type="entry name" value="PROTEIN-CYSTEINE N-PALMITOYLTRANSFERASE RASP"/>
    <property type="match status" value="1"/>
</dbReference>